<accession>A0A2B4S1X4</accession>
<organism evidence="1 2">
    <name type="scientific">Stylophora pistillata</name>
    <name type="common">Smooth cauliflower coral</name>
    <dbReference type="NCBI Taxonomy" id="50429"/>
    <lineage>
        <taxon>Eukaryota</taxon>
        <taxon>Metazoa</taxon>
        <taxon>Cnidaria</taxon>
        <taxon>Anthozoa</taxon>
        <taxon>Hexacorallia</taxon>
        <taxon>Scleractinia</taxon>
        <taxon>Astrocoeniina</taxon>
        <taxon>Pocilloporidae</taxon>
        <taxon>Stylophora</taxon>
    </lineage>
</organism>
<dbReference type="OrthoDB" id="5987630at2759"/>
<reference evidence="2" key="1">
    <citation type="journal article" date="2017" name="bioRxiv">
        <title>Comparative analysis of the genomes of Stylophora pistillata and Acropora digitifera provides evidence for extensive differences between species of corals.</title>
        <authorList>
            <person name="Voolstra C.R."/>
            <person name="Li Y."/>
            <person name="Liew Y.J."/>
            <person name="Baumgarten S."/>
            <person name="Zoccola D."/>
            <person name="Flot J.-F."/>
            <person name="Tambutte S."/>
            <person name="Allemand D."/>
            <person name="Aranda M."/>
        </authorList>
    </citation>
    <scope>NUCLEOTIDE SEQUENCE [LARGE SCALE GENOMIC DNA]</scope>
</reference>
<evidence type="ECO:0000313" key="2">
    <source>
        <dbReference type="Proteomes" id="UP000225706"/>
    </source>
</evidence>
<evidence type="ECO:0000313" key="1">
    <source>
        <dbReference type="EMBL" id="PFX22577.1"/>
    </source>
</evidence>
<dbReference type="AlphaFoldDB" id="A0A2B4S1X4"/>
<sequence>MGNIRKMYEKIRVAIGPTAKKLVPLRSATGEQLTDKKKQIERWVERYSNLYSKERHVDGQLREIIPQLPEMTELDIPPTEEELAIAIEELASRKAPGNDNIPAEVVKENKAFLLPYLHKLLMTCWLEAEIPQDMRDAKITILYKNKGDKGDCNNYRGISLLSITGKAFARIILKRLQKLAMTSILCMRRLRWLRHVKRMDDSRIPKQLLYGELSQGKRQRGRPKLRYKDACKTSLSKCEIDVKTKDEIAVDRTKWRATVKELLCSKIASGTTRLRNVSDERKTTAVQNAAASPWYANTVAEAVVPRSEESAMKEAASKGLSRAYHEMTLLSLTDRLKRRKGPYNTRVNSTFYAY</sequence>
<keyword evidence="2" id="KW-1185">Reference proteome</keyword>
<dbReference type="PANTHER" id="PTHR19446">
    <property type="entry name" value="REVERSE TRANSCRIPTASES"/>
    <property type="match status" value="1"/>
</dbReference>
<dbReference type="Proteomes" id="UP000225706">
    <property type="component" value="Unassembled WGS sequence"/>
</dbReference>
<name>A0A2B4S1X4_STYPI</name>
<comment type="caution">
    <text evidence="1">The sequence shown here is derived from an EMBL/GenBank/DDBJ whole genome shotgun (WGS) entry which is preliminary data.</text>
</comment>
<gene>
    <name evidence="1" type="primary">Pol</name>
    <name evidence="1" type="ORF">AWC38_SpisGene12910</name>
</gene>
<proteinExistence type="predicted"/>
<dbReference type="EMBL" id="LSMT01000235">
    <property type="protein sequence ID" value="PFX22577.1"/>
    <property type="molecule type" value="Genomic_DNA"/>
</dbReference>
<protein>
    <submittedName>
        <fullName evidence="1">LINE-1 retrotransposable element ORF2 protein</fullName>
    </submittedName>
</protein>
<dbReference type="STRING" id="50429.A0A2B4S1X4"/>